<feature type="region of interest" description="Disordered" evidence="1">
    <location>
        <begin position="1410"/>
        <end position="1466"/>
    </location>
</feature>
<keyword evidence="3" id="KW-1185">Reference proteome</keyword>
<proteinExistence type="predicted"/>
<organism evidence="2">
    <name type="scientific">Oikopleura dioica</name>
    <name type="common">Tunicate</name>
    <dbReference type="NCBI Taxonomy" id="34765"/>
    <lineage>
        <taxon>Eukaryota</taxon>
        <taxon>Metazoa</taxon>
        <taxon>Chordata</taxon>
        <taxon>Tunicata</taxon>
        <taxon>Appendicularia</taxon>
        <taxon>Copelata</taxon>
        <taxon>Oikopleuridae</taxon>
        <taxon>Oikopleura</taxon>
    </lineage>
</organism>
<accession>E4XFD7</accession>
<dbReference type="Proteomes" id="UP000001307">
    <property type="component" value="Unassembled WGS sequence"/>
</dbReference>
<evidence type="ECO:0008006" key="4">
    <source>
        <dbReference type="Google" id="ProtNLM"/>
    </source>
</evidence>
<feature type="compositionally biased region" description="Basic residues" evidence="1">
    <location>
        <begin position="1457"/>
        <end position="1466"/>
    </location>
</feature>
<gene>
    <name evidence="2" type="ORF">GSOID_T00010257001</name>
</gene>
<feature type="compositionally biased region" description="Acidic residues" evidence="1">
    <location>
        <begin position="1432"/>
        <end position="1443"/>
    </location>
</feature>
<reference evidence="2" key="1">
    <citation type="journal article" date="2010" name="Science">
        <title>Plasticity of animal genome architecture unmasked by rapid evolution of a pelagic tunicate.</title>
        <authorList>
            <person name="Denoeud F."/>
            <person name="Henriet S."/>
            <person name="Mungpakdee S."/>
            <person name="Aury J.M."/>
            <person name="Da Silva C."/>
            <person name="Brinkmann H."/>
            <person name="Mikhaleva J."/>
            <person name="Olsen L.C."/>
            <person name="Jubin C."/>
            <person name="Canestro C."/>
            <person name="Bouquet J.M."/>
            <person name="Danks G."/>
            <person name="Poulain J."/>
            <person name="Campsteijn C."/>
            <person name="Adamski M."/>
            <person name="Cross I."/>
            <person name="Yadetie F."/>
            <person name="Muffato M."/>
            <person name="Louis A."/>
            <person name="Butcher S."/>
            <person name="Tsagkogeorga G."/>
            <person name="Konrad A."/>
            <person name="Singh S."/>
            <person name="Jensen M.F."/>
            <person name="Cong E.H."/>
            <person name="Eikeseth-Otteraa H."/>
            <person name="Noel B."/>
            <person name="Anthouard V."/>
            <person name="Porcel B.M."/>
            <person name="Kachouri-Lafond R."/>
            <person name="Nishino A."/>
            <person name="Ugolini M."/>
            <person name="Chourrout P."/>
            <person name="Nishida H."/>
            <person name="Aasland R."/>
            <person name="Huzurbazar S."/>
            <person name="Westhof E."/>
            <person name="Delsuc F."/>
            <person name="Lehrach H."/>
            <person name="Reinhardt R."/>
            <person name="Weissenbach J."/>
            <person name="Roy S.W."/>
            <person name="Artiguenave F."/>
            <person name="Postlethwait J.H."/>
            <person name="Manak J.R."/>
            <person name="Thompson E.M."/>
            <person name="Jaillon O."/>
            <person name="Du Pasquier L."/>
            <person name="Boudinot P."/>
            <person name="Liberles D.A."/>
            <person name="Volff J.N."/>
            <person name="Philippe H."/>
            <person name="Lenhard B."/>
            <person name="Roest Crollius H."/>
            <person name="Wincker P."/>
            <person name="Chourrout D."/>
        </authorList>
    </citation>
    <scope>NUCLEOTIDE SEQUENCE [LARGE SCALE GENOMIC DNA]</scope>
</reference>
<feature type="compositionally biased region" description="Polar residues" evidence="1">
    <location>
        <begin position="1445"/>
        <end position="1455"/>
    </location>
</feature>
<feature type="region of interest" description="Disordered" evidence="1">
    <location>
        <begin position="1282"/>
        <end position="1330"/>
    </location>
</feature>
<evidence type="ECO:0000256" key="1">
    <source>
        <dbReference type="SAM" id="MobiDB-lite"/>
    </source>
</evidence>
<name>E4XFD7_OIKDI</name>
<sequence length="1466" mass="168598">MEKKGFWNTVVVLWETKPENMRITELKNEEKLNYDFDIIWAQDNEEDEPTFETDFEDDFGVPFETADEMAAEIQLFRDECEKKFDQFIRALEITFFMDESIKIRVRELAALEREKRKKLNERKSVKTVKKTKAGKKFESKEIDGFARIRENEENFATQLKTGKKTKAGRRTELSSQEKNDLLICENEENFASRLPKNDKKWKIKGKSEKIGNAQREKKTDRRGEEKKTMFGLPKRGFTAAQNTIFQKNENVKLEKKKAFQEEALKHWKQRLPSQQNEKQKETLADWPVLKPKSGSPLLQMASRAAKFLKGCHATISKSGANKKEGSTVGHAADKKNIKSGTTYADDAISKNGANKKEGLNISQAAKLNSANALQKDIVVQPSKLLQSRLLQSSVSKTATSSSFTTEDMRKNACEQSIFLSAADKEKLSQNQCATILTGADALRNDSETTAQMMAYGQNDFSDDSDRSKSLFAADEDSEREEPPVSTNSSGFYGPISNRMKAIENPDQFDNFCDYGEEKRFTKNNKRSIILSYLSSRNRPNCLIQYSTEDAQQNPIDHSSKARVHMSLGEVYGYRFNSVYLRNDGVLVAYLYCQNRDKEVKCRGTETFWLRNPADKIAIDYSADLKYYKLKESAYPRFFQIFGLDPPDLRLRGESRHEQNVTHTCRPCTTQDIGNSAFENEVHTNSINDHRSRLDITWFRACEKNISMWYPGWQPQTDHKKLSRKAKKKQRTQRGLLSSVAEQLLKDRYDTEDENFKIVPAMQRYLVKNNNIDDYEKFCLYEDNHCAIVGSKVFLRMLPRNTTVVRILIDGTWTSAGPFYQHLTIKMALDDEEGERVEHVLSIFLLGKKKENYRHVFAAMFYVIDQYYDNSIKTIACHTDCEIAINQGLAAAAVNLGIQIICTFCSVHIIRCIFRGLKDALKFRSTPACVRLTCSIINSCQFIRFDLVTDILSIYYSLIRSKEETGKRLANFIKKFHSRILGTIWSEFFSLHGLVEASFVHPDTINFTTNPNESLHTSLNEIFRQRFKKRRPKSSNDHFEVVHESFQRRLDDFMNGLDDNRYTSTERELHNKTMTRKFSDFSDKYENKKRTFDECVNMFVDFLEIVKTQYEGKVAQYKLSKSMRLRLDQANLRKLLNQHHPDLPANNIDYDGNALTKAMKEGGKRKNKKKGVFDGYVTDEEEKEDESEKEIVPEDQMLSEMLNAFDWSDSSSDGDEEFVKKKSKCSGYHVETESSDYVTTASTVLTDEAKSAIEEYNDLYNFHYPKKDMAPAPADDLELHVASLSSDTTSSPEKDKNAGVSFNRNKRKNLSIRQGAPSVRTKHVKPKRYRDQAHARDMFVSKIKEFDSRGDEVVRAKNLVQDAIDGRTYNKNKKVSFASKAKYQLAEEAEARKEKKADKAAAKKVKEYLAAESKKKKKGKNPRRKAAKSFIESDTDDEASDEDFQSGATQSVQSFGTRKLRTTRNKR</sequence>
<feature type="region of interest" description="Disordered" evidence="1">
    <location>
        <begin position="457"/>
        <end position="492"/>
    </location>
</feature>
<feature type="compositionally biased region" description="Basic residues" evidence="1">
    <location>
        <begin position="1413"/>
        <end position="1426"/>
    </location>
</feature>
<evidence type="ECO:0000313" key="2">
    <source>
        <dbReference type="EMBL" id="CBY24397.1"/>
    </source>
</evidence>
<dbReference type="InParanoid" id="E4XFD7"/>
<dbReference type="EMBL" id="FN653045">
    <property type="protein sequence ID" value="CBY24397.1"/>
    <property type="molecule type" value="Genomic_DNA"/>
</dbReference>
<evidence type="ECO:0000313" key="3">
    <source>
        <dbReference type="Proteomes" id="UP000001307"/>
    </source>
</evidence>
<protein>
    <recommendedName>
        <fullName evidence="4">MULE transposase domain-containing protein</fullName>
    </recommendedName>
</protein>